<sequence>MRWENLFQDLEGQLEQELDAEELELRAEEERLRIGRMTLRDRIVAASGDGTSVEPLRLVLSDGARLELRLTAYGRDWVAGEAVGELRRHGPVVVPLGSIATVLLDSDQLGHSLTAAPAGASPPLADRLGLAFVLRTVCRRRSAVDLVLTDGRVHGTVDRVGRDHLDLAVHEPGLPRRRDAVRQVRLVPFAQLVLVRI</sequence>
<gene>
    <name evidence="2" type="ORF">ACFFGH_26360</name>
</gene>
<dbReference type="EMBL" id="JBHLTG010000007">
    <property type="protein sequence ID" value="MFC0681368.1"/>
    <property type="molecule type" value="Genomic_DNA"/>
</dbReference>
<feature type="coiled-coil region" evidence="1">
    <location>
        <begin position="11"/>
        <end position="40"/>
    </location>
</feature>
<organism evidence="2 3">
    <name type="scientific">Lysobacter korlensis</name>
    <dbReference type="NCBI Taxonomy" id="553636"/>
    <lineage>
        <taxon>Bacteria</taxon>
        <taxon>Pseudomonadati</taxon>
        <taxon>Pseudomonadota</taxon>
        <taxon>Gammaproteobacteria</taxon>
        <taxon>Lysobacterales</taxon>
        <taxon>Lysobacteraceae</taxon>
        <taxon>Lysobacter</taxon>
    </lineage>
</organism>
<name>A0ABV6RZP8_9GAMM</name>
<keyword evidence="3" id="KW-1185">Reference proteome</keyword>
<evidence type="ECO:0000313" key="3">
    <source>
        <dbReference type="Proteomes" id="UP001589896"/>
    </source>
</evidence>
<evidence type="ECO:0000313" key="2">
    <source>
        <dbReference type="EMBL" id="MFC0681368.1"/>
    </source>
</evidence>
<keyword evidence="1" id="KW-0175">Coiled coil</keyword>
<protein>
    <submittedName>
        <fullName evidence="2">Uncharacterized protein</fullName>
    </submittedName>
</protein>
<accession>A0ABV6RZP8</accession>
<dbReference type="Proteomes" id="UP001589896">
    <property type="component" value="Unassembled WGS sequence"/>
</dbReference>
<reference evidence="2 3" key="1">
    <citation type="submission" date="2024-09" db="EMBL/GenBank/DDBJ databases">
        <authorList>
            <person name="Sun Q."/>
            <person name="Mori K."/>
        </authorList>
    </citation>
    <scope>NUCLEOTIDE SEQUENCE [LARGE SCALE GENOMIC DNA]</scope>
    <source>
        <strain evidence="2 3">KCTC 23076</strain>
    </source>
</reference>
<comment type="caution">
    <text evidence="2">The sequence shown here is derived from an EMBL/GenBank/DDBJ whole genome shotgun (WGS) entry which is preliminary data.</text>
</comment>
<dbReference type="RefSeq" id="WP_386673920.1">
    <property type="nucleotide sequence ID" value="NZ_JBHLTG010000007.1"/>
</dbReference>
<evidence type="ECO:0000256" key="1">
    <source>
        <dbReference type="SAM" id="Coils"/>
    </source>
</evidence>
<proteinExistence type="predicted"/>